<dbReference type="InterPro" id="IPR029052">
    <property type="entry name" value="Metallo-depent_PP-like"/>
</dbReference>
<gene>
    <name evidence="2" type="ORF">AB1Y20_001532</name>
</gene>
<dbReference type="GO" id="GO:0016787">
    <property type="term" value="F:hydrolase activity"/>
    <property type="evidence" value="ECO:0007669"/>
    <property type="project" value="InterPro"/>
</dbReference>
<reference evidence="2 3" key="1">
    <citation type="journal article" date="2024" name="Science">
        <title>Giant polyketide synthase enzymes in the biosynthesis of giant marine polyether toxins.</title>
        <authorList>
            <person name="Fallon T.R."/>
            <person name="Shende V.V."/>
            <person name="Wierzbicki I.H."/>
            <person name="Pendleton A.L."/>
            <person name="Watervoot N.F."/>
            <person name="Auber R.P."/>
            <person name="Gonzalez D.J."/>
            <person name="Wisecaver J.H."/>
            <person name="Moore B.S."/>
        </authorList>
    </citation>
    <scope>NUCLEOTIDE SEQUENCE [LARGE SCALE GENOMIC DNA]</scope>
    <source>
        <strain evidence="2 3">12B1</strain>
    </source>
</reference>
<sequence length="247" mass="26847">MALRIQLASDLHLEFMRGQRPSLDAVLTPAAPVLALLGDIHVLGKADHAAAYESFVAEAARRFERVLLLAGNHEFYSDPRAPVAHAEIIAKLHAIAQRCGNHVTFLHDAAVELDGVRVFGSTLWAHLPHDQTVESVDASTPAEVAGAIAEFRMMDYRRIFVDADSDGGSRPPRLLQAGDTNAWHAHAVEALCRAAEDALTCQQNLVTLDAALSSCGLLGTRTTTWRLIFTGYVSFQISEDMTLNLVV</sequence>
<proteinExistence type="predicted"/>
<dbReference type="PANTHER" id="PTHR37844:SF2">
    <property type="entry name" value="SER_THR PROTEIN PHOSPHATASE SUPERFAMILY (AFU_ORTHOLOGUE AFUA_1G14840)"/>
    <property type="match status" value="1"/>
</dbReference>
<comment type="caution">
    <text evidence="2">The sequence shown here is derived from an EMBL/GenBank/DDBJ whole genome shotgun (WGS) entry which is preliminary data.</text>
</comment>
<accession>A0AB34KB50</accession>
<evidence type="ECO:0000313" key="3">
    <source>
        <dbReference type="Proteomes" id="UP001515480"/>
    </source>
</evidence>
<dbReference type="PANTHER" id="PTHR37844">
    <property type="entry name" value="SER/THR PROTEIN PHOSPHATASE SUPERFAMILY (AFU_ORTHOLOGUE AFUA_1G14840)"/>
    <property type="match status" value="1"/>
</dbReference>
<keyword evidence="3" id="KW-1185">Reference proteome</keyword>
<dbReference type="EMBL" id="JBGBPQ010000001">
    <property type="protein sequence ID" value="KAL1530632.1"/>
    <property type="molecule type" value="Genomic_DNA"/>
</dbReference>
<dbReference type="AlphaFoldDB" id="A0AB34KB50"/>
<dbReference type="Pfam" id="PF00149">
    <property type="entry name" value="Metallophos"/>
    <property type="match status" value="1"/>
</dbReference>
<dbReference type="SUPFAM" id="SSF56300">
    <property type="entry name" value="Metallo-dependent phosphatases"/>
    <property type="match status" value="1"/>
</dbReference>
<name>A0AB34KB50_PRYPA</name>
<organism evidence="2 3">
    <name type="scientific">Prymnesium parvum</name>
    <name type="common">Toxic golden alga</name>
    <dbReference type="NCBI Taxonomy" id="97485"/>
    <lineage>
        <taxon>Eukaryota</taxon>
        <taxon>Haptista</taxon>
        <taxon>Haptophyta</taxon>
        <taxon>Prymnesiophyceae</taxon>
        <taxon>Prymnesiales</taxon>
        <taxon>Prymnesiaceae</taxon>
        <taxon>Prymnesium</taxon>
    </lineage>
</organism>
<dbReference type="Proteomes" id="UP001515480">
    <property type="component" value="Unassembled WGS sequence"/>
</dbReference>
<evidence type="ECO:0000259" key="1">
    <source>
        <dbReference type="Pfam" id="PF00149"/>
    </source>
</evidence>
<dbReference type="InterPro" id="IPR004843">
    <property type="entry name" value="Calcineurin-like_PHP"/>
</dbReference>
<evidence type="ECO:0000313" key="2">
    <source>
        <dbReference type="EMBL" id="KAL1530632.1"/>
    </source>
</evidence>
<protein>
    <recommendedName>
        <fullName evidence="1">Calcineurin-like phosphoesterase domain-containing protein</fullName>
    </recommendedName>
</protein>
<feature type="domain" description="Calcineurin-like phosphoesterase" evidence="1">
    <location>
        <begin position="4"/>
        <end position="109"/>
    </location>
</feature>